<evidence type="ECO:0000313" key="1">
    <source>
        <dbReference type="EMBL" id="CAB1419194.1"/>
    </source>
</evidence>
<name>A0A9N7YCD7_PLEPL</name>
<proteinExistence type="predicted"/>
<organism evidence="1 2">
    <name type="scientific">Pleuronectes platessa</name>
    <name type="common">European plaice</name>
    <dbReference type="NCBI Taxonomy" id="8262"/>
    <lineage>
        <taxon>Eukaryota</taxon>
        <taxon>Metazoa</taxon>
        <taxon>Chordata</taxon>
        <taxon>Craniata</taxon>
        <taxon>Vertebrata</taxon>
        <taxon>Euteleostomi</taxon>
        <taxon>Actinopterygii</taxon>
        <taxon>Neopterygii</taxon>
        <taxon>Teleostei</taxon>
        <taxon>Neoteleostei</taxon>
        <taxon>Acanthomorphata</taxon>
        <taxon>Carangaria</taxon>
        <taxon>Pleuronectiformes</taxon>
        <taxon>Pleuronectoidei</taxon>
        <taxon>Pleuronectidae</taxon>
        <taxon>Pleuronectes</taxon>
    </lineage>
</organism>
<dbReference type="EMBL" id="CADEAL010000371">
    <property type="protein sequence ID" value="CAB1419194.1"/>
    <property type="molecule type" value="Genomic_DNA"/>
</dbReference>
<accession>A0A9N7YCD7</accession>
<keyword evidence="2" id="KW-1185">Reference proteome</keyword>
<reference evidence="1" key="1">
    <citation type="submission" date="2020-03" db="EMBL/GenBank/DDBJ databases">
        <authorList>
            <person name="Weist P."/>
        </authorList>
    </citation>
    <scope>NUCLEOTIDE SEQUENCE</scope>
</reference>
<comment type="caution">
    <text evidence="1">The sequence shown here is derived from an EMBL/GenBank/DDBJ whole genome shotgun (WGS) entry which is preliminary data.</text>
</comment>
<protein>
    <submittedName>
        <fullName evidence="1">Uncharacterized protein</fullName>
    </submittedName>
</protein>
<evidence type="ECO:0000313" key="2">
    <source>
        <dbReference type="Proteomes" id="UP001153269"/>
    </source>
</evidence>
<gene>
    <name evidence="1" type="ORF">PLEPLA_LOCUS7022</name>
</gene>
<dbReference type="AlphaFoldDB" id="A0A9N7YCD7"/>
<dbReference type="Proteomes" id="UP001153269">
    <property type="component" value="Unassembled WGS sequence"/>
</dbReference>
<sequence>MAASREEYVPKKGTVSSVIWNWFAFESCLSHQQCFRDAEQTLAQPRFHSPCCGQYMTSDVGPQPDADHSTALSHNLQSAGRHHSAELDTRMYARRTEAQQHDENTKASMEAIAVLCPRLPGPGWVGEVGAALGLSGTLRPSLLPCCVLVWLFELVQFDLADCLPGLLLGSLWYLGSDKSSSHCALPGASQAARSQLVLPNRFKLLWKTALAATSRHPPPSQRKGRIKEKQHRLPQEDCDLLLPQSLEGVSTCHPVCLG</sequence>